<protein>
    <submittedName>
        <fullName evidence="4">Levodione reductase</fullName>
        <ecNumber evidence="4">1.1.1.-</ecNumber>
    </submittedName>
</protein>
<dbReference type="PANTHER" id="PTHR42760:SF123">
    <property type="entry name" value="OXIDOREDUCTASE"/>
    <property type="match status" value="1"/>
</dbReference>
<evidence type="ECO:0000256" key="2">
    <source>
        <dbReference type="RuleBase" id="RU000363"/>
    </source>
</evidence>
<comment type="similarity">
    <text evidence="1 2">Belongs to the short-chain dehydrogenases/reductases (SDR) family.</text>
</comment>
<dbReference type="AlphaFoldDB" id="A0A1B8NXJ5"/>
<evidence type="ECO:0000313" key="5">
    <source>
        <dbReference type="Proteomes" id="UP000092504"/>
    </source>
</evidence>
<dbReference type="SUPFAM" id="SSF51735">
    <property type="entry name" value="NAD(P)-binding Rossmann-fold domains"/>
    <property type="match status" value="1"/>
</dbReference>
<reference evidence="4 5" key="1">
    <citation type="submission" date="2016-06" db="EMBL/GenBank/DDBJ databases">
        <title>Genome sequence of halotolerant plant growth promoting strain of Halomonas elongata HEK1 isolated from salterns of Rann of Kutch, Gujarat, India.</title>
        <authorList>
            <person name="Gaba S."/>
            <person name="Singh R.N."/>
            <person name="Abrol S."/>
            <person name="Kaushik R."/>
            <person name="Saxena A.K."/>
        </authorList>
    </citation>
    <scope>NUCLEOTIDE SEQUENCE [LARGE SCALE GENOMIC DNA]</scope>
    <source>
        <strain evidence="4 5">HEK1</strain>
    </source>
</reference>
<name>A0A1B8NXJ5_HALEL</name>
<dbReference type="NCBIfam" id="NF009463">
    <property type="entry name" value="PRK12823.1"/>
    <property type="match status" value="1"/>
</dbReference>
<evidence type="ECO:0000313" key="4">
    <source>
        <dbReference type="EMBL" id="OBX34714.1"/>
    </source>
</evidence>
<dbReference type="FunFam" id="3.40.50.720:FF:000084">
    <property type="entry name" value="Short-chain dehydrogenase reductase"/>
    <property type="match status" value="1"/>
</dbReference>
<proteinExistence type="inferred from homology"/>
<dbReference type="PROSITE" id="PS00061">
    <property type="entry name" value="ADH_SHORT"/>
    <property type="match status" value="1"/>
</dbReference>
<dbReference type="GO" id="GO:0030497">
    <property type="term" value="P:fatty acid elongation"/>
    <property type="evidence" value="ECO:0007669"/>
    <property type="project" value="TreeGrafter"/>
</dbReference>
<sequence>MSAQRFASSRLQGPRFQDRVMVITGAAQGIGRRVAECAAAEGARLALVDRADIVQEVVAELREQGAEAIALQADLETWEGAERVMQEAREHYGRVDILINNVGGAINFKPFTEFTATEVSAEITRSLMPTLWCCRAVLPAMVAQGDGVIVNVSSAATRGIHRIPYSAAKGGVNAMTASLAFEYAEHGIRVVATAPGGTEAPPRRISRGTPEPRDETEQAWFQAHIDQTKQSCLFGRYGTLDEMAAPILFMASDEASYITGSVLPVAGGDLG</sequence>
<dbReference type="NCBIfam" id="NF040811">
    <property type="entry name" value="BenD"/>
    <property type="match status" value="1"/>
</dbReference>
<dbReference type="PANTHER" id="PTHR42760">
    <property type="entry name" value="SHORT-CHAIN DEHYDROGENASES/REDUCTASES FAMILY MEMBER"/>
    <property type="match status" value="1"/>
</dbReference>
<dbReference type="EC" id="1.1.1.-" evidence="4"/>
<organism evidence="4 5">
    <name type="scientific">Halomonas elongata</name>
    <dbReference type="NCBI Taxonomy" id="2746"/>
    <lineage>
        <taxon>Bacteria</taxon>
        <taxon>Pseudomonadati</taxon>
        <taxon>Pseudomonadota</taxon>
        <taxon>Gammaproteobacteria</taxon>
        <taxon>Oceanospirillales</taxon>
        <taxon>Halomonadaceae</taxon>
        <taxon>Halomonas</taxon>
    </lineage>
</organism>
<dbReference type="InterPro" id="IPR036291">
    <property type="entry name" value="NAD(P)-bd_dom_sf"/>
</dbReference>
<dbReference type="Proteomes" id="UP000092504">
    <property type="component" value="Unassembled WGS sequence"/>
</dbReference>
<dbReference type="InterPro" id="IPR047686">
    <property type="entry name" value="BenD"/>
</dbReference>
<dbReference type="GO" id="GO:0016616">
    <property type="term" value="F:oxidoreductase activity, acting on the CH-OH group of donors, NAD or NADP as acceptor"/>
    <property type="evidence" value="ECO:0007669"/>
    <property type="project" value="TreeGrafter"/>
</dbReference>
<dbReference type="RefSeq" id="WP_065241619.1">
    <property type="nucleotide sequence ID" value="NZ_JARWBO010000009.1"/>
</dbReference>
<dbReference type="PATRIC" id="fig|2746.7.peg.3885"/>
<keyword evidence="4" id="KW-0560">Oxidoreductase</keyword>
<dbReference type="PRINTS" id="PR00081">
    <property type="entry name" value="GDHRDH"/>
</dbReference>
<evidence type="ECO:0000256" key="1">
    <source>
        <dbReference type="ARBA" id="ARBA00006484"/>
    </source>
</evidence>
<dbReference type="InterPro" id="IPR002347">
    <property type="entry name" value="SDR_fam"/>
</dbReference>
<dbReference type="Pfam" id="PF00106">
    <property type="entry name" value="adh_short"/>
    <property type="match status" value="1"/>
</dbReference>
<dbReference type="PRINTS" id="PR00080">
    <property type="entry name" value="SDRFAMILY"/>
</dbReference>
<gene>
    <name evidence="4" type="primary">lvr_2</name>
    <name evidence="4" type="ORF">A8U91_03774</name>
</gene>
<comment type="caution">
    <text evidence="4">The sequence shown here is derived from an EMBL/GenBank/DDBJ whole genome shotgun (WGS) entry which is preliminary data.</text>
</comment>
<accession>A0A1B8NXJ5</accession>
<dbReference type="InterPro" id="IPR020904">
    <property type="entry name" value="Sc_DH/Rdtase_CS"/>
</dbReference>
<dbReference type="EMBL" id="MAJD01000002">
    <property type="protein sequence ID" value="OBX34714.1"/>
    <property type="molecule type" value="Genomic_DNA"/>
</dbReference>
<dbReference type="CDD" id="cd08937">
    <property type="entry name" value="DHB_DH-like_SDR_c"/>
    <property type="match status" value="1"/>
</dbReference>
<evidence type="ECO:0000256" key="3">
    <source>
        <dbReference type="SAM" id="MobiDB-lite"/>
    </source>
</evidence>
<dbReference type="Gene3D" id="3.40.50.720">
    <property type="entry name" value="NAD(P)-binding Rossmann-like Domain"/>
    <property type="match status" value="1"/>
</dbReference>
<feature type="region of interest" description="Disordered" evidence="3">
    <location>
        <begin position="194"/>
        <end position="216"/>
    </location>
</feature>